<evidence type="ECO:0000256" key="3">
    <source>
        <dbReference type="ARBA" id="ARBA00013190"/>
    </source>
</evidence>
<dbReference type="EC" id="1.1.1.1" evidence="3"/>
<accession>A0A345ZYW4</accession>
<protein>
    <recommendedName>
        <fullName evidence="3">alcohol dehydrogenase</fullName>
        <ecNumber evidence="3">1.1.1.1</ecNumber>
    </recommendedName>
</protein>
<dbReference type="SUPFAM" id="SSF50129">
    <property type="entry name" value="GroES-like"/>
    <property type="match status" value="1"/>
</dbReference>
<dbReference type="InterPro" id="IPR002328">
    <property type="entry name" value="ADH_Zn_CS"/>
</dbReference>
<dbReference type="GO" id="GO:0004022">
    <property type="term" value="F:alcohol dehydrogenase (NAD+) activity"/>
    <property type="evidence" value="ECO:0007669"/>
    <property type="project" value="UniProtKB-EC"/>
</dbReference>
<dbReference type="InterPro" id="IPR036291">
    <property type="entry name" value="NAD(P)-bd_dom_sf"/>
</dbReference>
<keyword evidence="6" id="KW-0560">Oxidoreductase</keyword>
<evidence type="ECO:0000313" key="9">
    <source>
        <dbReference type="EMBL" id="AXK82111.1"/>
    </source>
</evidence>
<dbReference type="InterPro" id="IPR013149">
    <property type="entry name" value="ADH-like_C"/>
</dbReference>
<dbReference type="EMBL" id="CP031417">
    <property type="protein sequence ID" value="AXK82111.1"/>
    <property type="molecule type" value="Genomic_DNA"/>
</dbReference>
<evidence type="ECO:0000313" key="10">
    <source>
        <dbReference type="Proteomes" id="UP000254889"/>
    </source>
</evidence>
<dbReference type="CDD" id="cd08240">
    <property type="entry name" value="6_hydroxyhexanoate_dh_like"/>
    <property type="match status" value="1"/>
</dbReference>
<dbReference type="PANTHER" id="PTHR42940">
    <property type="entry name" value="ALCOHOL DEHYDROGENASE 1-RELATED"/>
    <property type="match status" value="1"/>
</dbReference>
<dbReference type="SUPFAM" id="SSF51735">
    <property type="entry name" value="NAD(P)-binding Rossmann-fold domains"/>
    <property type="match status" value="1"/>
</dbReference>
<dbReference type="Pfam" id="PF08240">
    <property type="entry name" value="ADH_N"/>
    <property type="match status" value="1"/>
</dbReference>
<evidence type="ECO:0000256" key="4">
    <source>
        <dbReference type="ARBA" id="ARBA00022723"/>
    </source>
</evidence>
<comment type="similarity">
    <text evidence="2 7">Belongs to the zinc-containing alcohol dehydrogenase family.</text>
</comment>
<organism evidence="9 10">
    <name type="scientific">Pseudolabrys taiwanensis</name>
    <dbReference type="NCBI Taxonomy" id="331696"/>
    <lineage>
        <taxon>Bacteria</taxon>
        <taxon>Pseudomonadati</taxon>
        <taxon>Pseudomonadota</taxon>
        <taxon>Alphaproteobacteria</taxon>
        <taxon>Hyphomicrobiales</taxon>
        <taxon>Xanthobacteraceae</taxon>
        <taxon>Pseudolabrys</taxon>
    </lineage>
</organism>
<reference evidence="9 10" key="1">
    <citation type="submission" date="2018-07" db="EMBL/GenBank/DDBJ databases">
        <authorList>
            <person name="Quirk P.G."/>
            <person name="Krulwich T.A."/>
        </authorList>
    </citation>
    <scope>NUCLEOTIDE SEQUENCE [LARGE SCALE GENOMIC DNA]</scope>
    <source>
        <strain evidence="9 10">CC-BB4</strain>
    </source>
</reference>
<keyword evidence="5 7" id="KW-0862">Zinc</keyword>
<feature type="domain" description="Enoyl reductase (ER)" evidence="8">
    <location>
        <begin position="10"/>
        <end position="347"/>
    </location>
</feature>
<dbReference type="Gene3D" id="3.40.50.720">
    <property type="entry name" value="NAD(P)-binding Rossmann-like Domain"/>
    <property type="match status" value="1"/>
</dbReference>
<dbReference type="OrthoDB" id="9806940at2"/>
<evidence type="ECO:0000256" key="6">
    <source>
        <dbReference type="ARBA" id="ARBA00023002"/>
    </source>
</evidence>
<dbReference type="GO" id="GO:0008270">
    <property type="term" value="F:zinc ion binding"/>
    <property type="evidence" value="ECO:0007669"/>
    <property type="project" value="InterPro"/>
</dbReference>
<proteinExistence type="inferred from homology"/>
<comment type="cofactor">
    <cofactor evidence="1 7">
        <name>Zn(2+)</name>
        <dbReference type="ChEBI" id="CHEBI:29105"/>
    </cofactor>
</comment>
<gene>
    <name evidence="9" type="ORF">DW352_17210</name>
</gene>
<dbReference type="PROSITE" id="PS00059">
    <property type="entry name" value="ADH_ZINC"/>
    <property type="match status" value="1"/>
</dbReference>
<evidence type="ECO:0000256" key="2">
    <source>
        <dbReference type="ARBA" id="ARBA00008072"/>
    </source>
</evidence>
<evidence type="ECO:0000256" key="5">
    <source>
        <dbReference type="ARBA" id="ARBA00022833"/>
    </source>
</evidence>
<evidence type="ECO:0000259" key="8">
    <source>
        <dbReference type="SMART" id="SM00829"/>
    </source>
</evidence>
<dbReference type="InterPro" id="IPR013154">
    <property type="entry name" value="ADH-like_N"/>
</dbReference>
<dbReference type="PANTHER" id="PTHR42940:SF8">
    <property type="entry name" value="VACUOLAR PROTEIN SORTING-ASSOCIATED PROTEIN 11"/>
    <property type="match status" value="1"/>
</dbReference>
<keyword evidence="10" id="KW-1185">Reference proteome</keyword>
<sequence length="350" mass="36642">MRMFQVCVCGEPLKLNEQPTPAPKGSEVLLKVLAAGVCHSDLHLADGWFDLGGGKRLSLQDRGMKLPVTLGHENVGEVVAVGPEAKGVKVGDRVLADPWIGCGTCAVCLRGEDNLCRAMKSLGVFSDGGYADYVMVPHPRYLFDIGDLDPARVAPLACSGVTTFGALKKVPTLKEEPTVIIGAGGLGLMCLALHQKMGGHSAIVVDIDPVKRAAAKKAGAAHVIDGGAPDASQQIIDLTKGGAWGVVDLVGSSQSARVGYDSLIKGGKYVIVGLYGGDLTVSLPPIPMRALTIQGSYVGSLHEMRELMELVRRTGLPDVPVATRPLDDVNTVMSDLRAGKIVGRVVLTPA</sequence>
<dbReference type="InterPro" id="IPR011032">
    <property type="entry name" value="GroES-like_sf"/>
</dbReference>
<keyword evidence="4 7" id="KW-0479">Metal-binding</keyword>
<name>A0A345ZYW4_9HYPH</name>
<evidence type="ECO:0000256" key="1">
    <source>
        <dbReference type="ARBA" id="ARBA00001947"/>
    </source>
</evidence>
<dbReference type="KEGG" id="ptaw:DW352_17210"/>
<evidence type="ECO:0000256" key="7">
    <source>
        <dbReference type="RuleBase" id="RU361277"/>
    </source>
</evidence>
<dbReference type="Pfam" id="PF00107">
    <property type="entry name" value="ADH_zinc_N"/>
    <property type="match status" value="1"/>
</dbReference>
<dbReference type="InterPro" id="IPR020843">
    <property type="entry name" value="ER"/>
</dbReference>
<dbReference type="Proteomes" id="UP000254889">
    <property type="component" value="Chromosome"/>
</dbReference>
<dbReference type="RefSeq" id="WP_115692490.1">
    <property type="nucleotide sequence ID" value="NZ_CP031417.1"/>
</dbReference>
<dbReference type="AlphaFoldDB" id="A0A345ZYW4"/>
<dbReference type="Gene3D" id="3.90.180.10">
    <property type="entry name" value="Medium-chain alcohol dehydrogenases, catalytic domain"/>
    <property type="match status" value="1"/>
</dbReference>
<dbReference type="SMART" id="SM00829">
    <property type="entry name" value="PKS_ER"/>
    <property type="match status" value="1"/>
</dbReference>